<dbReference type="InterPro" id="IPR050508">
    <property type="entry name" value="Methyltransf_Superfamily"/>
</dbReference>
<dbReference type="Pfam" id="PF13649">
    <property type="entry name" value="Methyltransf_25"/>
    <property type="match status" value="1"/>
</dbReference>
<dbReference type="GO" id="GO:0043770">
    <property type="term" value="F:demethylmenaquinone methyltransferase activity"/>
    <property type="evidence" value="ECO:0007669"/>
    <property type="project" value="UniProtKB-EC"/>
</dbReference>
<protein>
    <submittedName>
        <fullName evidence="2">2-methoxy-6-polyprenyl-1,4-benzoquinol methylase, mitochondrial</fullName>
        <ecNumber evidence="2">2.1.1.163</ecNumber>
    </submittedName>
</protein>
<gene>
    <name evidence="2" type="primary">COQ5_10</name>
    <name evidence="2" type="ORF">PAECIP111802_04095</name>
</gene>
<dbReference type="GO" id="GO:0032259">
    <property type="term" value="P:methylation"/>
    <property type="evidence" value="ECO:0007669"/>
    <property type="project" value="UniProtKB-KW"/>
</dbReference>
<reference evidence="2 3" key="1">
    <citation type="submission" date="2021-06" db="EMBL/GenBank/DDBJ databases">
        <authorList>
            <person name="Criscuolo A."/>
        </authorList>
    </citation>
    <scope>NUCLEOTIDE SEQUENCE [LARGE SCALE GENOMIC DNA]</scope>
    <source>
        <strain evidence="3">CIP 111802</strain>
    </source>
</reference>
<keyword evidence="2" id="KW-0489">Methyltransferase</keyword>
<dbReference type="EC" id="2.1.1.163" evidence="2"/>
<evidence type="ECO:0000313" key="2">
    <source>
        <dbReference type="EMBL" id="CAG7647915.1"/>
    </source>
</evidence>
<feature type="domain" description="Methyltransferase" evidence="1">
    <location>
        <begin position="44"/>
        <end position="137"/>
    </location>
</feature>
<comment type="caution">
    <text evidence="2">The sequence shown here is derived from an EMBL/GenBank/DDBJ whole genome shotgun (WGS) entry which is preliminary data.</text>
</comment>
<dbReference type="EMBL" id="CAJVCE010000011">
    <property type="protein sequence ID" value="CAG7647915.1"/>
    <property type="molecule type" value="Genomic_DNA"/>
</dbReference>
<dbReference type="Proteomes" id="UP000730618">
    <property type="component" value="Unassembled WGS sequence"/>
</dbReference>
<organism evidence="2 3">
    <name type="scientific">Paenibacillus allorhizosphaerae</name>
    <dbReference type="NCBI Taxonomy" id="2849866"/>
    <lineage>
        <taxon>Bacteria</taxon>
        <taxon>Bacillati</taxon>
        <taxon>Bacillota</taxon>
        <taxon>Bacilli</taxon>
        <taxon>Bacillales</taxon>
        <taxon>Paenibacillaceae</taxon>
        <taxon>Paenibacillus</taxon>
    </lineage>
</organism>
<sequence length="245" mass="28028">MSEWYEKSFGDDYLLVYKHRDLQGAYEEVRSMMEWLELPEGAEVLDLCCGMGRHSMALNSFGFKVTGVDLSEVLLAEARRLDTDGEVNWVHGDMRDVPLAGPFAAVVNLFTSFGYFDADAENERVLREMYRLLVPGGRFIIDYLNPEFVKASVVPHSERRDGNLRIVEDRRIEDGFVRKRIVLQGDGEAEQRVYDEQVKLLGREWFQSHLNETGLAVDAVYGCYDASPYEPATSKRLILVGRRES</sequence>
<dbReference type="InterPro" id="IPR041698">
    <property type="entry name" value="Methyltransf_25"/>
</dbReference>
<dbReference type="RefSeq" id="WP_218100378.1">
    <property type="nucleotide sequence ID" value="NZ_CAJVCE010000011.1"/>
</dbReference>
<dbReference type="CDD" id="cd02440">
    <property type="entry name" value="AdoMet_MTases"/>
    <property type="match status" value="1"/>
</dbReference>
<accession>A0ABM8VL15</accession>
<name>A0ABM8VL15_9BACL</name>
<keyword evidence="2" id="KW-0808">Transferase</keyword>
<evidence type="ECO:0000259" key="1">
    <source>
        <dbReference type="Pfam" id="PF13649"/>
    </source>
</evidence>
<dbReference type="PANTHER" id="PTHR42912">
    <property type="entry name" value="METHYLTRANSFERASE"/>
    <property type="match status" value="1"/>
</dbReference>
<evidence type="ECO:0000313" key="3">
    <source>
        <dbReference type="Proteomes" id="UP000730618"/>
    </source>
</evidence>
<keyword evidence="3" id="KW-1185">Reference proteome</keyword>
<proteinExistence type="predicted"/>